<dbReference type="Proteomes" id="UP000465112">
    <property type="component" value="Chromosome 11"/>
</dbReference>
<keyword evidence="4" id="KW-1133">Transmembrane helix</keyword>
<dbReference type="FunFam" id="3.10.100.10:FF:000117">
    <property type="entry name" value="Mannose receptor, C type 1b"/>
    <property type="match status" value="1"/>
</dbReference>
<dbReference type="PROSITE" id="PS51092">
    <property type="entry name" value="FN2_2"/>
    <property type="match status" value="1"/>
</dbReference>
<dbReference type="InterPro" id="IPR016186">
    <property type="entry name" value="C-type_lectin-like/link_sf"/>
</dbReference>
<evidence type="ECO:0000256" key="4">
    <source>
        <dbReference type="ARBA" id="ARBA00022989"/>
    </source>
</evidence>
<comment type="subcellular location">
    <subcellularLocation>
        <location evidence="1">Membrane</location>
        <topology evidence="1">Single-pass membrane protein</topology>
    </subcellularLocation>
</comment>
<sequence>MFPFLYKDQWYSACTKTDSPGRRWCAVQTRYEHEVWGYCPTNSREHWSKHPTGAYYQLNTQAALTWPQAEASCKQQGASLLSITDPNEKAYITGHPLPNPGHDCTIVDGAVQYAWQSSSCTKKLGYICYSEGPGAPPTEAVETGFCSSPWIPYNGHCFHLQRTQKTWSDAKKACRKEGGDLVSIRNVEDQSFVISQLGYASTDELWIGLNDKKTEGLFDWSDHSTVSFTSWEFGKPAVFTDQEDCVLIRGENGNWADRTCDEKHGFICMKMSASEPSGDEVEQNVGCKTVSKLYFF</sequence>
<dbReference type="InterPro" id="IPR013806">
    <property type="entry name" value="Kringle-like"/>
</dbReference>
<evidence type="ECO:0000256" key="2">
    <source>
        <dbReference type="ARBA" id="ARBA00022692"/>
    </source>
</evidence>
<dbReference type="InterPro" id="IPR001304">
    <property type="entry name" value="C-type_lectin-like"/>
</dbReference>
<name>A0A6A5F429_PERFL</name>
<evidence type="ECO:0000256" key="5">
    <source>
        <dbReference type="ARBA" id="ARBA00023136"/>
    </source>
</evidence>
<evidence type="ECO:0000259" key="10">
    <source>
        <dbReference type="PROSITE" id="PS51092"/>
    </source>
</evidence>
<evidence type="ECO:0000256" key="8">
    <source>
        <dbReference type="PROSITE-ProRule" id="PRU00479"/>
    </source>
</evidence>
<dbReference type="EMBL" id="VHII01000011">
    <property type="protein sequence ID" value="KAF1383673.1"/>
    <property type="molecule type" value="Genomic_DNA"/>
</dbReference>
<dbReference type="Gene3D" id="3.10.100.10">
    <property type="entry name" value="Mannose-Binding Protein A, subunit A"/>
    <property type="match status" value="2"/>
</dbReference>
<dbReference type="CDD" id="cd00037">
    <property type="entry name" value="CLECT"/>
    <property type="match status" value="2"/>
</dbReference>
<evidence type="ECO:0000256" key="7">
    <source>
        <dbReference type="ARBA" id="ARBA00023180"/>
    </source>
</evidence>
<dbReference type="InterPro" id="IPR016187">
    <property type="entry name" value="CTDL_fold"/>
</dbReference>
<keyword evidence="5" id="KW-0472">Membrane</keyword>
<comment type="caution">
    <text evidence="8">Lacks conserved residue(s) required for the propagation of feature annotation.</text>
</comment>
<dbReference type="AlphaFoldDB" id="A0A6A5F429"/>
<accession>A0A6A5F429</accession>
<protein>
    <recommendedName>
        <fullName evidence="13">C-type lectin domain-containing protein</fullName>
    </recommendedName>
</protein>
<dbReference type="PANTHER" id="PTHR22803">
    <property type="entry name" value="MANNOSE, PHOSPHOLIPASE, LECTIN RECEPTOR RELATED"/>
    <property type="match status" value="1"/>
</dbReference>
<feature type="domain" description="C-type lectin" evidence="9">
    <location>
        <begin position="153"/>
        <end position="269"/>
    </location>
</feature>
<dbReference type="SMART" id="SM00034">
    <property type="entry name" value="CLECT"/>
    <property type="match status" value="2"/>
</dbReference>
<evidence type="ECO:0000259" key="9">
    <source>
        <dbReference type="PROSITE" id="PS50041"/>
    </source>
</evidence>
<dbReference type="GO" id="GO:0016020">
    <property type="term" value="C:membrane"/>
    <property type="evidence" value="ECO:0007669"/>
    <property type="project" value="UniProtKB-SubCell"/>
</dbReference>
<evidence type="ECO:0000313" key="12">
    <source>
        <dbReference type="Proteomes" id="UP000465112"/>
    </source>
</evidence>
<proteinExistence type="predicted"/>
<dbReference type="SMART" id="SM00059">
    <property type="entry name" value="FN2"/>
    <property type="match status" value="1"/>
</dbReference>
<evidence type="ECO:0000256" key="3">
    <source>
        <dbReference type="ARBA" id="ARBA00022737"/>
    </source>
</evidence>
<dbReference type="InterPro" id="IPR036943">
    <property type="entry name" value="FN_type2_sf"/>
</dbReference>
<evidence type="ECO:0000313" key="11">
    <source>
        <dbReference type="EMBL" id="KAF1383673.1"/>
    </source>
</evidence>
<dbReference type="SUPFAM" id="SSF57440">
    <property type="entry name" value="Kringle-like"/>
    <property type="match status" value="1"/>
</dbReference>
<keyword evidence="6" id="KW-1015">Disulfide bond</keyword>
<dbReference type="InterPro" id="IPR018378">
    <property type="entry name" value="C-type_lectin_CS"/>
</dbReference>
<dbReference type="Pfam" id="PF00059">
    <property type="entry name" value="Lectin_C"/>
    <property type="match status" value="1"/>
</dbReference>
<evidence type="ECO:0000256" key="1">
    <source>
        <dbReference type="ARBA" id="ARBA00004167"/>
    </source>
</evidence>
<evidence type="ECO:0008006" key="13">
    <source>
        <dbReference type="Google" id="ProtNLM"/>
    </source>
</evidence>
<evidence type="ECO:0000256" key="6">
    <source>
        <dbReference type="ARBA" id="ARBA00023157"/>
    </source>
</evidence>
<keyword evidence="3" id="KW-0677">Repeat</keyword>
<dbReference type="PROSITE" id="PS00615">
    <property type="entry name" value="C_TYPE_LECTIN_1"/>
    <property type="match status" value="1"/>
</dbReference>
<gene>
    <name evidence="11" type="ORF">PFLUV_G00134290</name>
</gene>
<dbReference type="Pfam" id="PF00040">
    <property type="entry name" value="fn2"/>
    <property type="match status" value="1"/>
</dbReference>
<keyword evidence="2" id="KW-0812">Transmembrane</keyword>
<keyword evidence="12" id="KW-1185">Reference proteome</keyword>
<dbReference type="Gene3D" id="2.10.10.10">
    <property type="entry name" value="Fibronectin, type II, collagen-binding"/>
    <property type="match status" value="1"/>
</dbReference>
<dbReference type="SUPFAM" id="SSF56436">
    <property type="entry name" value="C-type lectin-like"/>
    <property type="match status" value="2"/>
</dbReference>
<dbReference type="InterPro" id="IPR050111">
    <property type="entry name" value="C-type_lectin/snaclec_domain"/>
</dbReference>
<feature type="domain" description="Fibronectin type-II" evidence="10">
    <location>
        <begin position="1"/>
        <end position="41"/>
    </location>
</feature>
<reference evidence="11 12" key="1">
    <citation type="submission" date="2019-06" db="EMBL/GenBank/DDBJ databases">
        <title>A chromosome-scale genome assembly of the European perch, Perca fluviatilis.</title>
        <authorList>
            <person name="Roques C."/>
            <person name="Zahm M."/>
            <person name="Cabau C."/>
            <person name="Klopp C."/>
            <person name="Bouchez O."/>
            <person name="Donnadieu C."/>
            <person name="Kuhl H."/>
            <person name="Gislard M."/>
            <person name="Guendouz S."/>
            <person name="Journot L."/>
            <person name="Haffray P."/>
            <person name="Bestin A."/>
            <person name="Morvezen R."/>
            <person name="Feron R."/>
            <person name="Wen M."/>
            <person name="Jouanno E."/>
            <person name="Herpin A."/>
            <person name="Schartl M."/>
            <person name="Postlethwait J."/>
            <person name="Schaerlinger B."/>
            <person name="Chardard D."/>
            <person name="Lecocq T."/>
            <person name="Poncet C."/>
            <person name="Jaffrelo L."/>
            <person name="Lampietro C."/>
            <person name="Guiguen Y."/>
        </authorList>
    </citation>
    <scope>NUCLEOTIDE SEQUENCE [LARGE SCALE GENOMIC DNA]</scope>
    <source>
        <tissue evidence="11">Blood</tissue>
    </source>
</reference>
<organism evidence="11 12">
    <name type="scientific">Perca fluviatilis</name>
    <name type="common">European perch</name>
    <dbReference type="NCBI Taxonomy" id="8168"/>
    <lineage>
        <taxon>Eukaryota</taxon>
        <taxon>Metazoa</taxon>
        <taxon>Chordata</taxon>
        <taxon>Craniata</taxon>
        <taxon>Vertebrata</taxon>
        <taxon>Euteleostomi</taxon>
        <taxon>Actinopterygii</taxon>
        <taxon>Neopterygii</taxon>
        <taxon>Teleostei</taxon>
        <taxon>Neoteleostei</taxon>
        <taxon>Acanthomorphata</taxon>
        <taxon>Eupercaria</taxon>
        <taxon>Perciformes</taxon>
        <taxon>Percoidei</taxon>
        <taxon>Percidae</taxon>
        <taxon>Percinae</taxon>
        <taxon>Perca</taxon>
    </lineage>
</organism>
<dbReference type="PROSITE" id="PS50041">
    <property type="entry name" value="C_TYPE_LECTIN_2"/>
    <property type="match status" value="1"/>
</dbReference>
<comment type="caution">
    <text evidence="11">The sequence shown here is derived from an EMBL/GenBank/DDBJ whole genome shotgun (WGS) entry which is preliminary data.</text>
</comment>
<dbReference type="InterPro" id="IPR000562">
    <property type="entry name" value="FN_type2_dom"/>
</dbReference>
<keyword evidence="7" id="KW-0325">Glycoprotein</keyword>